<proteinExistence type="inferred from homology"/>
<keyword evidence="3" id="KW-0808">Transferase</keyword>
<organism evidence="6 7">
    <name type="scientific">Candidatus Seongchinamella marina</name>
    <dbReference type="NCBI Taxonomy" id="2518990"/>
    <lineage>
        <taxon>Bacteria</taxon>
        <taxon>Pseudomonadati</taxon>
        <taxon>Pseudomonadota</taxon>
        <taxon>Gammaproteobacteria</taxon>
        <taxon>Cellvibrionales</taxon>
        <taxon>Halieaceae</taxon>
        <taxon>Seongchinamella</taxon>
    </lineage>
</organism>
<dbReference type="InterPro" id="IPR015422">
    <property type="entry name" value="PyrdxlP-dep_Trfase_small"/>
</dbReference>
<evidence type="ECO:0000256" key="3">
    <source>
        <dbReference type="ARBA" id="ARBA00022679"/>
    </source>
</evidence>
<dbReference type="PROSITE" id="PS00600">
    <property type="entry name" value="AA_TRANSFER_CLASS_3"/>
    <property type="match status" value="1"/>
</dbReference>
<keyword evidence="2 6" id="KW-0032">Aminotransferase</keyword>
<dbReference type="Proteomes" id="UP001143307">
    <property type="component" value="Unassembled WGS sequence"/>
</dbReference>
<dbReference type="NCBIfam" id="NF005682">
    <property type="entry name" value="PRK07480.1"/>
    <property type="match status" value="1"/>
</dbReference>
<gene>
    <name evidence="6" type="ORF">EYC87_10515</name>
</gene>
<dbReference type="InterPro" id="IPR049704">
    <property type="entry name" value="Aminotrans_3_PPA_site"/>
</dbReference>
<dbReference type="PIRSF" id="PIRSF000521">
    <property type="entry name" value="Transaminase_4ab_Lys_Orn"/>
    <property type="match status" value="1"/>
</dbReference>
<evidence type="ECO:0000256" key="1">
    <source>
        <dbReference type="ARBA" id="ARBA00001933"/>
    </source>
</evidence>
<evidence type="ECO:0000313" key="7">
    <source>
        <dbReference type="Proteomes" id="UP001143307"/>
    </source>
</evidence>
<evidence type="ECO:0000256" key="2">
    <source>
        <dbReference type="ARBA" id="ARBA00022576"/>
    </source>
</evidence>
<dbReference type="Gene3D" id="3.40.640.10">
    <property type="entry name" value="Type I PLP-dependent aspartate aminotransferase-like (Major domain)"/>
    <property type="match status" value="1"/>
</dbReference>
<comment type="cofactor">
    <cofactor evidence="1">
        <name>pyridoxal 5'-phosphate</name>
        <dbReference type="ChEBI" id="CHEBI:597326"/>
    </cofactor>
</comment>
<dbReference type="Pfam" id="PF00202">
    <property type="entry name" value="Aminotran_3"/>
    <property type="match status" value="1"/>
</dbReference>
<keyword evidence="4 5" id="KW-0663">Pyridoxal phosphate</keyword>
<dbReference type="SUPFAM" id="SSF53383">
    <property type="entry name" value="PLP-dependent transferases"/>
    <property type="match status" value="1"/>
</dbReference>
<comment type="caution">
    <text evidence="6">The sequence shown here is derived from an EMBL/GenBank/DDBJ whole genome shotgun (WGS) entry which is preliminary data.</text>
</comment>
<comment type="similarity">
    <text evidence="5">Belongs to the class-III pyridoxal-phosphate-dependent aminotransferase family.</text>
</comment>
<dbReference type="InterPro" id="IPR015424">
    <property type="entry name" value="PyrdxlP-dep_Trfase"/>
</dbReference>
<accession>A0ABT3SVJ5</accession>
<evidence type="ECO:0000313" key="6">
    <source>
        <dbReference type="EMBL" id="MCX2974013.1"/>
    </source>
</evidence>
<dbReference type="Gene3D" id="3.90.1150.10">
    <property type="entry name" value="Aspartate Aminotransferase, domain 1"/>
    <property type="match status" value="1"/>
</dbReference>
<keyword evidence="7" id="KW-1185">Reference proteome</keyword>
<protein>
    <submittedName>
        <fullName evidence="6">Aminotransferase class III-fold pyridoxal phosphate-dependent enzyme</fullName>
    </submittedName>
</protein>
<dbReference type="GO" id="GO:0008483">
    <property type="term" value="F:transaminase activity"/>
    <property type="evidence" value="ECO:0007669"/>
    <property type="project" value="UniProtKB-KW"/>
</dbReference>
<dbReference type="InterPro" id="IPR005814">
    <property type="entry name" value="Aminotrans_3"/>
</dbReference>
<name>A0ABT3SVJ5_9GAMM</name>
<dbReference type="EMBL" id="SHNP01000003">
    <property type="protein sequence ID" value="MCX2974013.1"/>
    <property type="molecule type" value="Genomic_DNA"/>
</dbReference>
<dbReference type="PANTHER" id="PTHR42684:SF3">
    <property type="entry name" value="ADENOSYLMETHIONINE-8-AMINO-7-OXONONANOATE AMINOTRANSFERASE"/>
    <property type="match status" value="1"/>
</dbReference>
<dbReference type="CDD" id="cd00610">
    <property type="entry name" value="OAT_like"/>
    <property type="match status" value="1"/>
</dbReference>
<dbReference type="InterPro" id="IPR015421">
    <property type="entry name" value="PyrdxlP-dep_Trfase_major"/>
</dbReference>
<sequence length="480" mass="52569">MPTPAIPLQGIATAPYTMRSKRESSNMNMQATTGNLEQLDQSHYLHPFTDFRDYATNGGRIFSRAEHIYIYDSNGHKMLDGMSGLWCCNLGYSQPAIVEAVTEQMHKLPYYNSFFQCANEPAIELAKALVDITEERFNHVFFTNSGSEANDTNLRLVSRYYQVQGRPEKKHIISRNNAYHGSTIAAASLGGMSGMHEQTNGLDYVHHIDQPHWFAVGPDEDPNEFGLRVARQLEEKIDELGEDNVAAFIAEPVQGAGGVIIPPDSYWPEVQRICDERDILLIADEVICGFGRTGQWFGSETYGIKPDLMTFAKAVTNGFQPLGGVMVSDKVADALLSSEGEFTHGLTYSGHPSAAAAGVATLKILRESNIIADAANKLAPHFQGRLQELADHPLVGQVRGRGMFAAVELVKDKASREKLAPESAGAVFCRNTANELGLMVRQTGDAMIMAPPLVSSISEIDSLVDMLVQSIDLTATHYGV</sequence>
<reference evidence="6" key="1">
    <citation type="submission" date="2019-02" db="EMBL/GenBank/DDBJ databases">
        <authorList>
            <person name="Li S.-H."/>
        </authorList>
    </citation>
    <scope>NUCLEOTIDE SEQUENCE</scope>
    <source>
        <strain evidence="6">IMCC8485</strain>
    </source>
</reference>
<evidence type="ECO:0000256" key="5">
    <source>
        <dbReference type="RuleBase" id="RU003560"/>
    </source>
</evidence>
<evidence type="ECO:0000256" key="4">
    <source>
        <dbReference type="ARBA" id="ARBA00022898"/>
    </source>
</evidence>
<dbReference type="PANTHER" id="PTHR42684">
    <property type="entry name" value="ADENOSYLMETHIONINE-8-AMINO-7-OXONONANOATE AMINOTRANSFERASE"/>
    <property type="match status" value="1"/>
</dbReference>